<keyword evidence="2" id="KW-1185">Reference proteome</keyword>
<evidence type="ECO:0000313" key="1">
    <source>
        <dbReference type="EMBL" id="CDW77104.1"/>
    </source>
</evidence>
<dbReference type="InParanoid" id="A0A078A5D3"/>
<protein>
    <submittedName>
        <fullName evidence="1">Uncharacterized protein</fullName>
    </submittedName>
</protein>
<dbReference type="AlphaFoldDB" id="A0A078A5D3"/>
<organism evidence="1 2">
    <name type="scientific">Stylonychia lemnae</name>
    <name type="common">Ciliate</name>
    <dbReference type="NCBI Taxonomy" id="5949"/>
    <lineage>
        <taxon>Eukaryota</taxon>
        <taxon>Sar</taxon>
        <taxon>Alveolata</taxon>
        <taxon>Ciliophora</taxon>
        <taxon>Intramacronucleata</taxon>
        <taxon>Spirotrichea</taxon>
        <taxon>Stichotrichia</taxon>
        <taxon>Sporadotrichida</taxon>
        <taxon>Oxytrichidae</taxon>
        <taxon>Stylonychinae</taxon>
        <taxon>Stylonychia</taxon>
    </lineage>
</organism>
<sequence length="500" mass="58936">MESFSTNSSNDSQSEILNPEFIDTTVSTKAKTVFTYKPPQLVNQKSVKELIIHSHVFKNIIGYLKPYEKVKVRALNRRICYEHVSCFMNALNINQYQKIQIEQLEEFFQRRSHTNLRVIHVSFTRDNLEYASSVLAKTFELLGNQIEEVHLFSQKKAVLKAEQCELIAEQFATLDNLKLLFLEGNFQDNIFRGIINHRKKPFEQLKTMIQKGENIKKATAIEFYDLFPNLEIFETERRNLNVYPHFINSKIKLRSLKITLPVQQLVPHLIRYLHFAADSLEELEIAKLTNEPIFKELLTQQKYPFTKLRKLRMLNMEEIVLKDFLWNNDEILLSQFDFQSNNCTPYQEKSQQYYREYLRRIQTGFLEVFHHDIVGPYDYQERNIAEVSNVIRTNIRTLRVLKFYNHFINPNDADMIQTWMEAIDSSISKIERIVILNGFSPLQKIYPSLDLIAEIAKNQGSQIIIEFSFDPGQEILDRYKQKPLTLRKCQIPLEGKGFVV</sequence>
<dbReference type="Proteomes" id="UP000039865">
    <property type="component" value="Unassembled WGS sequence"/>
</dbReference>
<accession>A0A078A5D3</accession>
<name>A0A078A5D3_STYLE</name>
<gene>
    <name evidence="1" type="primary">Contig4660.g4972</name>
    <name evidence="1" type="ORF">STYLEM_6073</name>
</gene>
<dbReference type="EMBL" id="CCKQ01005845">
    <property type="protein sequence ID" value="CDW77104.1"/>
    <property type="molecule type" value="Genomic_DNA"/>
</dbReference>
<proteinExistence type="predicted"/>
<evidence type="ECO:0000313" key="2">
    <source>
        <dbReference type="Proteomes" id="UP000039865"/>
    </source>
</evidence>
<reference evidence="1 2" key="1">
    <citation type="submission" date="2014-06" db="EMBL/GenBank/DDBJ databases">
        <authorList>
            <person name="Swart Estienne"/>
        </authorList>
    </citation>
    <scope>NUCLEOTIDE SEQUENCE [LARGE SCALE GENOMIC DNA]</scope>
    <source>
        <strain evidence="1 2">130c</strain>
    </source>
</reference>